<dbReference type="Proteomes" id="UP000197032">
    <property type="component" value="Unassembled WGS sequence"/>
</dbReference>
<accession>A0A1Z5HW18</accession>
<name>A0A1Z5HW18_9FIRM</name>
<gene>
    <name evidence="1" type="ORF">KKC1_26680</name>
</gene>
<comment type="caution">
    <text evidence="1">The sequence shown here is derived from an EMBL/GenBank/DDBJ whole genome shotgun (WGS) entry which is preliminary data.</text>
</comment>
<organism evidence="1 2">
    <name type="scientific">Calderihabitans maritimus</name>
    <dbReference type="NCBI Taxonomy" id="1246530"/>
    <lineage>
        <taxon>Bacteria</taxon>
        <taxon>Bacillati</taxon>
        <taxon>Bacillota</taxon>
        <taxon>Clostridia</taxon>
        <taxon>Neomoorellales</taxon>
        <taxon>Calderihabitantaceae</taxon>
        <taxon>Calderihabitans</taxon>
    </lineage>
</organism>
<evidence type="ECO:0000313" key="2">
    <source>
        <dbReference type="Proteomes" id="UP000197032"/>
    </source>
</evidence>
<proteinExistence type="predicted"/>
<protein>
    <submittedName>
        <fullName evidence="1">Uncharacterized protein</fullName>
    </submittedName>
</protein>
<dbReference type="AlphaFoldDB" id="A0A1Z5HW18"/>
<evidence type="ECO:0000313" key="1">
    <source>
        <dbReference type="EMBL" id="GAW93537.1"/>
    </source>
</evidence>
<keyword evidence="2" id="KW-1185">Reference proteome</keyword>
<dbReference type="EMBL" id="BDGJ01000161">
    <property type="protein sequence ID" value="GAW93537.1"/>
    <property type="molecule type" value="Genomic_DNA"/>
</dbReference>
<sequence length="64" mass="7523">MERGFPSGGLLFLPRGYKKRFAASYRIDLFFEDDPVEATGLQEAVSRVYMLEWPYNRNVKGRYI</sequence>
<reference evidence="2" key="1">
    <citation type="journal article" date="2017" name="Appl. Environ. Microbiol.">
        <title>Genomic analysis of Calderihabitans maritimus KKC1, a thermophilic hydrogenogenic carboxydotrophic bacterium isolated from marine sediment.</title>
        <authorList>
            <person name="Omae K."/>
            <person name="Yoneda Y."/>
            <person name="Fukuyama Y."/>
            <person name="Yoshida T."/>
            <person name="Sako Y."/>
        </authorList>
    </citation>
    <scope>NUCLEOTIDE SEQUENCE [LARGE SCALE GENOMIC DNA]</scope>
    <source>
        <strain evidence="2">KKC1</strain>
    </source>
</reference>